<sequence>MNYTKTSEASPPVLLTHTSTPLTSRSPGQQVTWPAGHLASPLSLTMETAGHSVESELSNQDPEMDT</sequence>
<comment type="caution">
    <text evidence="2">The sequence shown here is derived from an EMBL/GenBank/DDBJ whole genome shotgun (WGS) entry which is preliminary data.</text>
</comment>
<dbReference type="EMBL" id="JANIIK010000044">
    <property type="protein sequence ID" value="KAJ3604135.1"/>
    <property type="molecule type" value="Genomic_DNA"/>
</dbReference>
<evidence type="ECO:0000313" key="3">
    <source>
        <dbReference type="Proteomes" id="UP001148018"/>
    </source>
</evidence>
<keyword evidence="3" id="KW-1185">Reference proteome</keyword>
<gene>
    <name evidence="2" type="ORF">NHX12_028876</name>
</gene>
<dbReference type="Proteomes" id="UP001148018">
    <property type="component" value="Unassembled WGS sequence"/>
</dbReference>
<feature type="region of interest" description="Disordered" evidence="1">
    <location>
        <begin position="46"/>
        <end position="66"/>
    </location>
</feature>
<dbReference type="AlphaFoldDB" id="A0A9Q0IMY0"/>
<feature type="compositionally biased region" description="Polar residues" evidence="1">
    <location>
        <begin position="55"/>
        <end position="66"/>
    </location>
</feature>
<evidence type="ECO:0000313" key="2">
    <source>
        <dbReference type="EMBL" id="KAJ3604135.1"/>
    </source>
</evidence>
<organism evidence="2 3">
    <name type="scientific">Muraenolepis orangiensis</name>
    <name type="common">Patagonian moray cod</name>
    <dbReference type="NCBI Taxonomy" id="630683"/>
    <lineage>
        <taxon>Eukaryota</taxon>
        <taxon>Metazoa</taxon>
        <taxon>Chordata</taxon>
        <taxon>Craniata</taxon>
        <taxon>Vertebrata</taxon>
        <taxon>Euteleostomi</taxon>
        <taxon>Actinopterygii</taxon>
        <taxon>Neopterygii</taxon>
        <taxon>Teleostei</taxon>
        <taxon>Neoteleostei</taxon>
        <taxon>Acanthomorphata</taxon>
        <taxon>Zeiogadaria</taxon>
        <taxon>Gadariae</taxon>
        <taxon>Gadiformes</taxon>
        <taxon>Muraenolepidoidei</taxon>
        <taxon>Muraenolepididae</taxon>
        <taxon>Muraenolepis</taxon>
    </lineage>
</organism>
<protein>
    <submittedName>
        <fullName evidence="2">Uncharacterized protein</fullName>
    </submittedName>
</protein>
<accession>A0A9Q0IMY0</accession>
<feature type="compositionally biased region" description="Polar residues" evidence="1">
    <location>
        <begin position="16"/>
        <end position="30"/>
    </location>
</feature>
<name>A0A9Q0IMY0_9TELE</name>
<reference evidence="2" key="1">
    <citation type="submission" date="2022-07" db="EMBL/GenBank/DDBJ databases">
        <title>Chromosome-level genome of Muraenolepis orangiensis.</title>
        <authorList>
            <person name="Kim J."/>
        </authorList>
    </citation>
    <scope>NUCLEOTIDE SEQUENCE</scope>
    <source>
        <strain evidence="2">KU_S4_2022</strain>
        <tissue evidence="2">Muscle</tissue>
    </source>
</reference>
<feature type="region of interest" description="Disordered" evidence="1">
    <location>
        <begin position="1"/>
        <end position="30"/>
    </location>
</feature>
<proteinExistence type="predicted"/>
<evidence type="ECO:0000256" key="1">
    <source>
        <dbReference type="SAM" id="MobiDB-lite"/>
    </source>
</evidence>